<evidence type="ECO:0000313" key="2">
    <source>
        <dbReference type="Proteomes" id="UP001595377"/>
    </source>
</evidence>
<keyword evidence="2" id="KW-1185">Reference proteome</keyword>
<evidence type="ECO:0000313" key="1">
    <source>
        <dbReference type="EMBL" id="MFC3074178.1"/>
    </source>
</evidence>
<dbReference type="RefSeq" id="WP_257316901.1">
    <property type="nucleotide sequence ID" value="NZ_JANFDG010000023.1"/>
</dbReference>
<name>A0ABV7DI99_9HYPH</name>
<reference evidence="2" key="1">
    <citation type="journal article" date="2019" name="Int. J. Syst. Evol. Microbiol.">
        <title>The Global Catalogue of Microorganisms (GCM) 10K type strain sequencing project: providing services to taxonomists for standard genome sequencing and annotation.</title>
        <authorList>
            <consortium name="The Broad Institute Genomics Platform"/>
            <consortium name="The Broad Institute Genome Sequencing Center for Infectious Disease"/>
            <person name="Wu L."/>
            <person name="Ma J."/>
        </authorList>
    </citation>
    <scope>NUCLEOTIDE SEQUENCE [LARGE SCALE GENOMIC DNA]</scope>
    <source>
        <strain evidence="2">KCTC 52677</strain>
    </source>
</reference>
<comment type="caution">
    <text evidence="1">The sequence shown here is derived from an EMBL/GenBank/DDBJ whole genome shotgun (WGS) entry which is preliminary data.</text>
</comment>
<dbReference type="EMBL" id="JBHRSP010000022">
    <property type="protein sequence ID" value="MFC3074178.1"/>
    <property type="molecule type" value="Genomic_DNA"/>
</dbReference>
<protein>
    <submittedName>
        <fullName evidence="1">Uncharacterized protein</fullName>
    </submittedName>
</protein>
<dbReference type="Proteomes" id="UP001595377">
    <property type="component" value="Unassembled WGS sequence"/>
</dbReference>
<gene>
    <name evidence="1" type="ORF">ACFOHH_13785</name>
</gene>
<accession>A0ABV7DI99</accession>
<organism evidence="1 2">
    <name type="scientific">Shinella pollutisoli</name>
    <dbReference type="NCBI Taxonomy" id="2250594"/>
    <lineage>
        <taxon>Bacteria</taxon>
        <taxon>Pseudomonadati</taxon>
        <taxon>Pseudomonadota</taxon>
        <taxon>Alphaproteobacteria</taxon>
        <taxon>Hyphomicrobiales</taxon>
        <taxon>Rhizobiaceae</taxon>
        <taxon>Shinella</taxon>
    </lineage>
</organism>
<proteinExistence type="predicted"/>
<sequence>MDVLRDQTHIGMFEPQDVALLQSVFARLNAADLAVRDEAKARSLARSIIKLYRHGVRDPQQLFETLRPDR</sequence>